<evidence type="ECO:0000256" key="10">
    <source>
        <dbReference type="ARBA" id="ARBA00023239"/>
    </source>
</evidence>
<dbReference type="SMART" id="SM00303">
    <property type="entry name" value="GPS"/>
    <property type="match status" value="1"/>
</dbReference>
<evidence type="ECO:0000256" key="8">
    <source>
        <dbReference type="ARBA" id="ARBA00023136"/>
    </source>
</evidence>
<feature type="compositionally biased region" description="Polar residues" evidence="15">
    <location>
        <begin position="1046"/>
        <end position="1059"/>
    </location>
</feature>
<evidence type="ECO:0000256" key="6">
    <source>
        <dbReference type="ARBA" id="ARBA00022741"/>
    </source>
</evidence>
<dbReference type="GO" id="GO:0001653">
    <property type="term" value="F:peptide receptor activity"/>
    <property type="evidence" value="ECO:0007669"/>
    <property type="project" value="TreeGrafter"/>
</dbReference>
<dbReference type="PANTHER" id="PTHR11920">
    <property type="entry name" value="GUANYLYL CYCLASE"/>
    <property type="match status" value="1"/>
</dbReference>
<feature type="domain" description="Guanylate cyclase" evidence="19">
    <location>
        <begin position="756"/>
        <end position="886"/>
    </location>
</feature>
<comment type="caution">
    <text evidence="22">The sequence shown here is derived from an EMBL/GenBank/DDBJ whole genome shotgun (WGS) entry which is preliminary data.</text>
</comment>
<feature type="transmembrane region" description="Helical" evidence="16">
    <location>
        <begin position="1891"/>
        <end position="1911"/>
    </location>
</feature>
<evidence type="ECO:0000256" key="9">
    <source>
        <dbReference type="ARBA" id="ARBA00023157"/>
    </source>
</evidence>
<dbReference type="SUPFAM" id="SSF56436">
    <property type="entry name" value="C-type lectin-like"/>
    <property type="match status" value="1"/>
</dbReference>
<reference evidence="22" key="1">
    <citation type="submission" date="2021-02" db="EMBL/GenBank/DDBJ databases">
        <authorList>
            <person name="Nowell W R."/>
        </authorList>
    </citation>
    <scope>NUCLEOTIDE SEQUENCE</scope>
</reference>
<feature type="domain" description="Protein kinase" evidence="17">
    <location>
        <begin position="393"/>
        <end position="684"/>
    </location>
</feature>
<dbReference type="Proteomes" id="UP000663828">
    <property type="component" value="Unassembled WGS sequence"/>
</dbReference>
<dbReference type="Pfam" id="PF01825">
    <property type="entry name" value="GPS"/>
    <property type="match status" value="1"/>
</dbReference>
<dbReference type="PROSITE" id="PS50011">
    <property type="entry name" value="PROTEIN_KINASE_DOM"/>
    <property type="match status" value="1"/>
</dbReference>
<evidence type="ECO:0000259" key="18">
    <source>
        <dbReference type="PROSITE" id="PS50041"/>
    </source>
</evidence>
<dbReference type="InterPro" id="IPR001245">
    <property type="entry name" value="Ser-Thr/Tyr_kinase_cat_dom"/>
</dbReference>
<evidence type="ECO:0000256" key="7">
    <source>
        <dbReference type="ARBA" id="ARBA00022989"/>
    </source>
</evidence>
<dbReference type="InterPro" id="IPR046338">
    <property type="entry name" value="GAIN_dom_sf"/>
</dbReference>
<keyword evidence="10 12" id="KW-0456">Lyase</keyword>
<evidence type="ECO:0000256" key="13">
    <source>
        <dbReference type="RuleBase" id="RU003431"/>
    </source>
</evidence>
<dbReference type="CDD" id="cd00037">
    <property type="entry name" value="CLECT"/>
    <property type="match status" value="1"/>
</dbReference>
<feature type="transmembrane region" description="Helical" evidence="16">
    <location>
        <begin position="350"/>
        <end position="372"/>
    </location>
</feature>
<dbReference type="CDD" id="cd15040">
    <property type="entry name" value="7tmB2_Adhesion"/>
    <property type="match status" value="1"/>
</dbReference>
<feature type="region of interest" description="Disordered" evidence="15">
    <location>
        <begin position="964"/>
        <end position="995"/>
    </location>
</feature>
<dbReference type="PROSITE" id="PS50221">
    <property type="entry name" value="GAIN_B"/>
    <property type="match status" value="1"/>
</dbReference>
<evidence type="ECO:0000256" key="2">
    <source>
        <dbReference type="ARBA" id="ARBA00004479"/>
    </source>
</evidence>
<feature type="region of interest" description="Disordered" evidence="15">
    <location>
        <begin position="1012"/>
        <end position="1061"/>
    </location>
</feature>
<feature type="domain" description="C-type lectin" evidence="18">
    <location>
        <begin position="1187"/>
        <end position="1352"/>
    </location>
</feature>
<dbReference type="Pfam" id="PF07701">
    <property type="entry name" value="HNOBA"/>
    <property type="match status" value="1"/>
</dbReference>
<evidence type="ECO:0000259" key="19">
    <source>
        <dbReference type="PROSITE" id="PS50125"/>
    </source>
</evidence>
<comment type="similarity">
    <text evidence="12">Belongs to the adenylyl cyclase class-4/guanylyl cyclase family.</text>
</comment>
<feature type="compositionally biased region" description="Basic and acidic residues" evidence="15">
    <location>
        <begin position="964"/>
        <end position="991"/>
    </location>
</feature>
<dbReference type="SUPFAM" id="SSF53822">
    <property type="entry name" value="Periplasmic binding protein-like I"/>
    <property type="match status" value="1"/>
</dbReference>
<evidence type="ECO:0000256" key="1">
    <source>
        <dbReference type="ARBA" id="ARBA00004141"/>
    </source>
</evidence>
<dbReference type="GO" id="GO:0004016">
    <property type="term" value="F:adenylate cyclase activity"/>
    <property type="evidence" value="ECO:0007669"/>
    <property type="project" value="TreeGrafter"/>
</dbReference>
<evidence type="ECO:0000256" key="4">
    <source>
        <dbReference type="ARBA" id="ARBA00022692"/>
    </source>
</evidence>
<dbReference type="InterPro" id="IPR000203">
    <property type="entry name" value="GPS"/>
</dbReference>
<dbReference type="PROSITE" id="PS50261">
    <property type="entry name" value="G_PROTEIN_RECEP_F2_4"/>
    <property type="match status" value="1"/>
</dbReference>
<dbReference type="GO" id="GO:0005524">
    <property type="term" value="F:ATP binding"/>
    <property type="evidence" value="ECO:0007669"/>
    <property type="project" value="InterPro"/>
</dbReference>
<keyword evidence="14" id="KW-0175">Coiled coil</keyword>
<dbReference type="Gene3D" id="3.30.70.1230">
    <property type="entry name" value="Nucleotide cyclase"/>
    <property type="match status" value="1"/>
</dbReference>
<evidence type="ECO:0000313" key="23">
    <source>
        <dbReference type="Proteomes" id="UP000663828"/>
    </source>
</evidence>
<feature type="transmembrane region" description="Helical" evidence="16">
    <location>
        <begin position="1846"/>
        <end position="1870"/>
    </location>
</feature>
<dbReference type="PRINTS" id="PR00249">
    <property type="entry name" value="GPCRSECRETIN"/>
</dbReference>
<dbReference type="InterPro" id="IPR057244">
    <property type="entry name" value="GAIN_B"/>
</dbReference>
<keyword evidence="4 16" id="KW-0812">Transmembrane</keyword>
<keyword evidence="5" id="KW-0732">Signal</keyword>
<dbReference type="InterPro" id="IPR001054">
    <property type="entry name" value="A/G_cyclase"/>
</dbReference>
<dbReference type="InterPro" id="IPR028082">
    <property type="entry name" value="Peripla_BP_I"/>
</dbReference>
<evidence type="ECO:0000256" key="14">
    <source>
        <dbReference type="SAM" id="Coils"/>
    </source>
</evidence>
<dbReference type="InterPro" id="IPR000719">
    <property type="entry name" value="Prot_kinase_dom"/>
</dbReference>
<evidence type="ECO:0000256" key="5">
    <source>
        <dbReference type="ARBA" id="ARBA00022729"/>
    </source>
</evidence>
<keyword evidence="6" id="KW-0547">Nucleotide-binding</keyword>
<name>A0A815ACN3_ADIRI</name>
<dbReference type="InterPro" id="IPR029787">
    <property type="entry name" value="Nucleotide_cyclase"/>
</dbReference>
<dbReference type="EMBL" id="CAJNOR010002147">
    <property type="protein sequence ID" value="CAF1254141.1"/>
    <property type="molecule type" value="Genomic_DNA"/>
</dbReference>
<dbReference type="Gene3D" id="2.60.220.50">
    <property type="match status" value="1"/>
</dbReference>
<dbReference type="GO" id="GO:0035556">
    <property type="term" value="P:intracellular signal transduction"/>
    <property type="evidence" value="ECO:0007669"/>
    <property type="project" value="InterPro"/>
</dbReference>
<feature type="transmembrane region" description="Helical" evidence="16">
    <location>
        <begin position="1727"/>
        <end position="1749"/>
    </location>
</feature>
<keyword evidence="7 16" id="KW-1133">Transmembrane helix</keyword>
<evidence type="ECO:0000313" key="22">
    <source>
        <dbReference type="EMBL" id="CAF1254141.1"/>
    </source>
</evidence>
<dbReference type="InterPro" id="IPR050401">
    <property type="entry name" value="Cyclic_nucleotide_synthase"/>
</dbReference>
<dbReference type="FunFam" id="3.30.70.1230:FF:000013">
    <property type="entry name" value="Guanylate cyclase"/>
    <property type="match status" value="1"/>
</dbReference>
<evidence type="ECO:0000259" key="21">
    <source>
        <dbReference type="PROSITE" id="PS50261"/>
    </source>
</evidence>
<dbReference type="GO" id="GO:0005886">
    <property type="term" value="C:plasma membrane"/>
    <property type="evidence" value="ECO:0007669"/>
    <property type="project" value="TreeGrafter"/>
</dbReference>
<dbReference type="GO" id="GO:0004672">
    <property type="term" value="F:protein kinase activity"/>
    <property type="evidence" value="ECO:0007669"/>
    <property type="project" value="InterPro"/>
</dbReference>
<comment type="catalytic activity">
    <reaction evidence="13">
        <text>GTP = 3',5'-cyclic GMP + diphosphate</text>
        <dbReference type="Rhea" id="RHEA:13665"/>
        <dbReference type="ChEBI" id="CHEBI:33019"/>
        <dbReference type="ChEBI" id="CHEBI:37565"/>
        <dbReference type="ChEBI" id="CHEBI:57746"/>
        <dbReference type="EC" id="4.6.1.2"/>
    </reaction>
</comment>
<feature type="coiled-coil region" evidence="14">
    <location>
        <begin position="693"/>
        <end position="724"/>
    </location>
</feature>
<keyword evidence="11 13" id="KW-0141">cGMP biosynthesis</keyword>
<protein>
    <recommendedName>
        <fullName evidence="3 13">Guanylate cyclase</fullName>
        <ecNumber evidence="3 13">4.6.1.2</ecNumber>
    </recommendedName>
</protein>
<feature type="transmembrane region" description="Helical" evidence="16">
    <location>
        <begin position="1769"/>
        <end position="1790"/>
    </location>
</feature>
<dbReference type="EC" id="4.6.1.2" evidence="3 13"/>
<dbReference type="GO" id="GO:0004930">
    <property type="term" value="F:G protein-coupled receptor activity"/>
    <property type="evidence" value="ECO:0007669"/>
    <property type="project" value="InterPro"/>
</dbReference>
<accession>A0A815ACN3</accession>
<proteinExistence type="inferred from homology"/>
<dbReference type="SUPFAM" id="SSF56112">
    <property type="entry name" value="Protein kinase-like (PK-like)"/>
    <property type="match status" value="1"/>
</dbReference>
<organism evidence="22 23">
    <name type="scientific">Adineta ricciae</name>
    <name type="common">Rotifer</name>
    <dbReference type="NCBI Taxonomy" id="249248"/>
    <lineage>
        <taxon>Eukaryota</taxon>
        <taxon>Metazoa</taxon>
        <taxon>Spiralia</taxon>
        <taxon>Gnathifera</taxon>
        <taxon>Rotifera</taxon>
        <taxon>Eurotatoria</taxon>
        <taxon>Bdelloidea</taxon>
        <taxon>Adinetida</taxon>
        <taxon>Adinetidae</taxon>
        <taxon>Adineta</taxon>
    </lineage>
</organism>
<dbReference type="GO" id="GO:0004383">
    <property type="term" value="F:guanylate cyclase activity"/>
    <property type="evidence" value="ECO:0007669"/>
    <property type="project" value="UniProtKB-EC"/>
</dbReference>
<dbReference type="PROSITE" id="PS50125">
    <property type="entry name" value="GUANYLATE_CYCLASE_2"/>
    <property type="match status" value="1"/>
</dbReference>
<dbReference type="InterPro" id="IPR000832">
    <property type="entry name" value="GPCR_2_secretin-like"/>
</dbReference>
<dbReference type="Pfam" id="PF00211">
    <property type="entry name" value="Guanylate_cyc"/>
    <property type="match status" value="1"/>
</dbReference>
<keyword evidence="23" id="KW-1185">Reference proteome</keyword>
<dbReference type="Gene3D" id="1.20.1070.10">
    <property type="entry name" value="Rhodopsin 7-helix transmembrane proteins"/>
    <property type="match status" value="1"/>
</dbReference>
<dbReference type="PANTHER" id="PTHR11920:SF462">
    <property type="entry name" value="GUANYLATE CYCLASE"/>
    <property type="match status" value="1"/>
</dbReference>
<comment type="subcellular location">
    <subcellularLocation>
        <location evidence="1">Membrane</location>
        <topology evidence="1">Multi-pass membrane protein</topology>
    </subcellularLocation>
    <subcellularLocation>
        <location evidence="2">Membrane</location>
        <topology evidence="2">Single-pass type I membrane protein</topology>
    </subcellularLocation>
</comment>
<dbReference type="Pfam" id="PF07714">
    <property type="entry name" value="PK_Tyr_Ser-Thr"/>
    <property type="match status" value="1"/>
</dbReference>
<evidence type="ECO:0000256" key="11">
    <source>
        <dbReference type="ARBA" id="ARBA00023293"/>
    </source>
</evidence>
<dbReference type="Pfam" id="PF00002">
    <property type="entry name" value="7tm_2"/>
    <property type="match status" value="1"/>
</dbReference>
<feature type="domain" description="G-protein coupled receptors family 2 profile 2" evidence="21">
    <location>
        <begin position="1695"/>
        <end position="1940"/>
    </location>
</feature>
<dbReference type="CDD" id="cd07302">
    <property type="entry name" value="CHD"/>
    <property type="match status" value="1"/>
</dbReference>
<keyword evidence="9" id="KW-1015">Disulfide bond</keyword>
<dbReference type="PROSITE" id="PS50041">
    <property type="entry name" value="C_TYPE_LECTIN_2"/>
    <property type="match status" value="1"/>
</dbReference>
<dbReference type="SMART" id="SM00044">
    <property type="entry name" value="CYCc"/>
    <property type="match status" value="1"/>
</dbReference>
<dbReference type="Gene3D" id="3.10.100.10">
    <property type="entry name" value="Mannose-Binding Protein A, subunit A"/>
    <property type="match status" value="1"/>
</dbReference>
<gene>
    <name evidence="22" type="ORF">XAT740_LOCUS26421</name>
</gene>
<dbReference type="InterPro" id="IPR016186">
    <property type="entry name" value="C-type_lectin-like/link_sf"/>
</dbReference>
<feature type="transmembrane region" description="Helical" evidence="16">
    <location>
        <begin position="1693"/>
        <end position="1720"/>
    </location>
</feature>
<evidence type="ECO:0000256" key="3">
    <source>
        <dbReference type="ARBA" id="ARBA00012202"/>
    </source>
</evidence>
<dbReference type="InterPro" id="IPR001304">
    <property type="entry name" value="C-type_lectin-like"/>
</dbReference>
<evidence type="ECO:0000259" key="20">
    <source>
        <dbReference type="PROSITE" id="PS50221"/>
    </source>
</evidence>
<dbReference type="SUPFAM" id="SSF81321">
    <property type="entry name" value="Family A G protein-coupled receptor-like"/>
    <property type="match status" value="1"/>
</dbReference>
<evidence type="ECO:0000256" key="16">
    <source>
        <dbReference type="SAM" id="Phobius"/>
    </source>
</evidence>
<dbReference type="Gene3D" id="1.10.510.10">
    <property type="entry name" value="Transferase(Phosphotransferase) domain 1"/>
    <property type="match status" value="1"/>
</dbReference>
<dbReference type="PROSITE" id="PS00452">
    <property type="entry name" value="GUANYLATE_CYCLASE_1"/>
    <property type="match status" value="1"/>
</dbReference>
<evidence type="ECO:0000259" key="17">
    <source>
        <dbReference type="PROSITE" id="PS50011"/>
    </source>
</evidence>
<dbReference type="GO" id="GO:0007168">
    <property type="term" value="P:receptor guanylyl cyclase signaling pathway"/>
    <property type="evidence" value="ECO:0007669"/>
    <property type="project" value="TreeGrafter"/>
</dbReference>
<dbReference type="InterPro" id="IPR017981">
    <property type="entry name" value="GPCR_2-like_7TM"/>
</dbReference>
<sequence>MLTNTSAVKRLSSLSNDLLNSTVTLLNAVNIQAVIFSWNTGDCSYPASVANTHPTIYVSSPICFTPTSTISNLLQLTSTNDQLGQAAISIMNSFSLHYFSIVLSNSNTFYAGLARQFSSYLTQQSFILERTISLTNFSSAFSTNTFKTRVFFIICSLNDEINLYSSISSLYQSITSTIGNVVFIFVRWSHHFLSFYTQQFLPNTTSYTSTMFPILHLLPVDSGMTNSFESMVSNYQQQILNPSPSVAFSDDVIFALSELESMLLLEQSLPTNLTSTSWSTLFGSITFSSTQQRSFQYYFIGRECNGTWTTFKFLVNSNLTNYDLGSTNCITYPNSDIIYAEDSGWRTLRIVLLSLMGVVIACVAALIAFFVVRNQRNRKQMSRGPNKIILLPDDLMFVMPKGSIFTSKVNLKNEAHERSNVSIRSEEIQAGKTARYNGDLVEVKKLHIGPLSLRTKVMRELRLLKDLRHENVNTFIGLFIDQNAPALIFEYGHRGSLEDILKKEEIKLDWNFKWSMLNDLVRGMRYLTNSPIRCHGNLKSRNCIVDSRWVLKVTDYHLNEMYSLQNAPRQVDIGDLLWMSPEHIRTSIIKNDVATVMTSSAAGDVYSFGIIMQEVILRGPPFCMLDLTTQEIIAKIKKPPPLLRPSVSKQVAPPEYINSMKQCWAEQAETRPSFNDLAQSIKSLNGGKKVNIVDTMFKMLEQYSNNLEDLIKERTTQLEEEKKKTDKLLSQMLPPSVADSLKSGKAVEAVWYECVTIYFSDIVGFTTISALSSPMEVVDLLNDLYTMFDSILEDFDCYKVETIGDAYMVVSGLPIENGNKHASEIATMALTLLYACGKFKIRHMPGVPLQLRIGLHSGACVAGVVGLKMPRYCLFGDTVNTASRMESTSMAYRIHSSETTAGLLEEIGGFKLEYRGITEIKGRGNYKTYWLSGKDGFDKELPAPVISENNHGLDKELVKLAEKSAREREKREREKHEREQRERERREREATEDTAITTSTNNEIHVKPIIETVPPDSKPKYAKVKKSNGDHDVNPTDDLLRFSPPLDQQQPSRVSSSIEHPTPSVLPAKLQQMDGPSGPFPQIYCALIESKVFETNRRESNEFLNTKLSFPSQYEQSRETVEATRESCLDEYRQQQKFLHRRQPLSSLCAQYCSETTDCQEEKEQLACVNPLYPSWPARTMKFTQKFQRICYIRITEVLRYNSAEQLCKKYGSELAVIDNIALLEQLKQMNMFNTTCKGLCPESRGYYIGLKRRNENDGLSESKWIWSNNVTWTQNETDCGDEYIDTSFANATLLCYIGPDGQKKITVWNIGEPNNYRSSFVDNGEQCVEIIARPDKNGSYEQIGRMNDIRCVKPTLGAICHMSDPKPVNMTRFKSFATVIGFNGTKIEAEVETTEANLLSNLLSNFEGSIDPNLNAMAEMTAALEGLLVLPSFTNEQANNIFNIVDQLVDVTEQIDNDDGSLKKVTNKLLHFLDLFPAKIEINDDKNGNSFRYENMNTSIVNLNADQWQQEHSDNDWFTINSNTPDDGSNTIIEINIRALRTHVELLDQFRIIETMFSNFNLFPQVNKSNETDNQLLGTPISYQIANWTTIKIADDLVRFQMRIPEVMQARNMSCVYWSFDQNSGSWIEDNGCRFAGYKDNYAQCYCDHLTHFALLLCILQQTIQIHLHTLERSVLPESKQLKEPLSNVEEFILVFVTYLGIGLSICGLVITLITYLLFRRSQKNYLHYSLFMLCLSILCVNCLYIPFSLTKPEIREFNYCNIVGFLFHYFMITSFTWMLIIGSIQYMYFVRIFNTHVSHFITKSTIFGWIFPLMFPILVVSIGINGGYKSETRCWIHDELLRYVTFLAPISVIVLCNLTLFIIILFSLCRRNPSVLTNQSNRSKIQMSAAICCFVSIGCAWAFGILVLIRPSFLHQLIFCVSNSLQGFFIFIFHVYLSKPKRDLWKTFFIQRGFHQRSTSSQLHVDHSSASDSSTRNLNNVSQSVKMQTITTSATNELSEGTVGTTRSYPNYDKNGLLQRESLQPGRIAHLILRPQPDFLYDRIQRAKMEKNNHYA</sequence>
<feature type="transmembrane region" description="Helical" evidence="16">
    <location>
        <begin position="1917"/>
        <end position="1939"/>
    </location>
</feature>
<feature type="compositionally biased region" description="Basic and acidic residues" evidence="15">
    <location>
        <begin position="1027"/>
        <end position="1040"/>
    </location>
</feature>
<dbReference type="SMART" id="SM00034">
    <property type="entry name" value="CLECT"/>
    <property type="match status" value="1"/>
</dbReference>
<dbReference type="InterPro" id="IPR018297">
    <property type="entry name" value="A/G_cyclase_CS"/>
</dbReference>
<dbReference type="InterPro" id="IPR011645">
    <property type="entry name" value="HNOB_dom_associated"/>
</dbReference>
<dbReference type="InterPro" id="IPR016187">
    <property type="entry name" value="CTDL_fold"/>
</dbReference>
<feature type="transmembrane region" description="Helical" evidence="16">
    <location>
        <begin position="1802"/>
        <end position="1826"/>
    </location>
</feature>
<dbReference type="SUPFAM" id="SSF55073">
    <property type="entry name" value="Nucleotide cyclase"/>
    <property type="match status" value="1"/>
</dbReference>
<keyword evidence="8 16" id="KW-0472">Membrane</keyword>
<feature type="domain" description="GAIN-B" evidence="20">
    <location>
        <begin position="1510"/>
        <end position="1664"/>
    </location>
</feature>
<evidence type="ECO:0000256" key="12">
    <source>
        <dbReference type="RuleBase" id="RU000405"/>
    </source>
</evidence>
<dbReference type="InterPro" id="IPR011009">
    <property type="entry name" value="Kinase-like_dom_sf"/>
</dbReference>
<evidence type="ECO:0000256" key="15">
    <source>
        <dbReference type="SAM" id="MobiDB-lite"/>
    </source>
</evidence>